<dbReference type="HAMAP" id="MF_00520">
    <property type="entry name" value="Ribulokinase"/>
    <property type="match status" value="1"/>
</dbReference>
<gene>
    <name evidence="7" type="primary">araB</name>
    <name evidence="12" type="ORF">DWW57_02315</name>
</gene>
<dbReference type="Gene3D" id="1.20.58.2240">
    <property type="match status" value="1"/>
</dbReference>
<dbReference type="CDD" id="cd07781">
    <property type="entry name" value="ASKHA_NBD_FGGY_L-RBK"/>
    <property type="match status" value="1"/>
</dbReference>
<dbReference type="AlphaFoldDB" id="A0A412TXF9"/>
<comment type="catalytic activity">
    <reaction evidence="7 9">
        <text>L-ribulose + ATP = L-ribulose 5-phosphate + ADP + H(+)</text>
        <dbReference type="Rhea" id="RHEA:22072"/>
        <dbReference type="ChEBI" id="CHEBI:15378"/>
        <dbReference type="ChEBI" id="CHEBI:16880"/>
        <dbReference type="ChEBI" id="CHEBI:30616"/>
        <dbReference type="ChEBI" id="CHEBI:58226"/>
        <dbReference type="ChEBI" id="CHEBI:456216"/>
        <dbReference type="EC" id="2.7.1.16"/>
    </reaction>
</comment>
<evidence type="ECO:0000256" key="5">
    <source>
        <dbReference type="ARBA" id="ARBA00022935"/>
    </source>
</evidence>
<evidence type="ECO:0000256" key="7">
    <source>
        <dbReference type="HAMAP-Rule" id="MF_00520"/>
    </source>
</evidence>
<name>A0A412TXF9_9BACT</name>
<keyword evidence="6 7" id="KW-0119">Carbohydrate metabolism</keyword>
<dbReference type="PANTHER" id="PTHR43435">
    <property type="entry name" value="RIBULOKINASE"/>
    <property type="match status" value="1"/>
</dbReference>
<dbReference type="InterPro" id="IPR000577">
    <property type="entry name" value="Carb_kinase_FGGY"/>
</dbReference>
<keyword evidence="1 7" id="KW-0808">Transferase</keyword>
<dbReference type="SUPFAM" id="SSF53067">
    <property type="entry name" value="Actin-like ATPase domain"/>
    <property type="match status" value="2"/>
</dbReference>
<dbReference type="UniPathway" id="UPA00145">
    <property type="reaction ID" value="UER00566"/>
</dbReference>
<dbReference type="GO" id="GO:0005737">
    <property type="term" value="C:cytoplasm"/>
    <property type="evidence" value="ECO:0007669"/>
    <property type="project" value="TreeGrafter"/>
</dbReference>
<dbReference type="RefSeq" id="WP_118159949.1">
    <property type="nucleotide sequence ID" value="NZ_JBBNMD010000036.1"/>
</dbReference>
<dbReference type="InterPro" id="IPR005929">
    <property type="entry name" value="Ribulokinase"/>
</dbReference>
<sequence>MEKYVIGLDYGSDSARAIVVNALTGETLATAVKYYPRWKEGKYCNPAINQYRQHPQDYIDVLEASVKEALAACPAGTAEKVVGIAFDTTGSTPAFTDATGTPLALLPEFAENPNAMFVLWKDHTAIREAAEINRLCGEWNIDYSAYEGGIYSSEWFWAKALHVLREDEHVRAKAYSIVEYCEWLPALITGVTKSDDIVRSRCACGHKAMWHEQWGGLPSEEFLTTLDPLLAGFRSRLFEKTETADKPVGKLSPEWAERLGLTTEVVVAGGAFDCHMGAVGAGVTPHTFVRVIGTSTCDVMVATYEEIGHKLIKGICGQVDGSVIPGMVGLEAGQSGFGDIYAWFKRVLEFPLKEIVGKSDLLDEEMKERLVAEACNRIIPALTAEAEKIPAEESTVIATDWMNGRRTPDANQLLKGTITGLTLGSTAPRIFRALVEATAFGSKAIVDRFRNEGVQIDSVIGIGGIALKSPFVMQTLSDVLNMPIKVCKTDQACALGAAMFAATAAGVYNRVEDAQKAMSSGFAMEYTPNAANANLYEEIYRKYLKVGEFTEKALFC</sequence>
<dbReference type="Proteomes" id="UP000284243">
    <property type="component" value="Unassembled WGS sequence"/>
</dbReference>
<evidence type="ECO:0000256" key="1">
    <source>
        <dbReference type="ARBA" id="ARBA00022679"/>
    </source>
</evidence>
<feature type="domain" description="Carbohydrate kinase FGGY C-terminal" evidence="11">
    <location>
        <begin position="291"/>
        <end position="505"/>
    </location>
</feature>
<comment type="similarity">
    <text evidence="7 9">Belongs to the ribulokinase family.</text>
</comment>
<evidence type="ECO:0000256" key="3">
    <source>
        <dbReference type="ARBA" id="ARBA00022777"/>
    </source>
</evidence>
<comment type="caution">
    <text evidence="12">The sequence shown here is derived from an EMBL/GenBank/DDBJ whole genome shotgun (WGS) entry which is preliminary data.</text>
</comment>
<dbReference type="PIRSF" id="PIRSF000538">
    <property type="entry name" value="GlpK"/>
    <property type="match status" value="1"/>
</dbReference>
<organism evidence="12 13">
    <name type="scientific">Odoribacter splanchnicus</name>
    <dbReference type="NCBI Taxonomy" id="28118"/>
    <lineage>
        <taxon>Bacteria</taxon>
        <taxon>Pseudomonadati</taxon>
        <taxon>Bacteroidota</taxon>
        <taxon>Bacteroidia</taxon>
        <taxon>Bacteroidales</taxon>
        <taxon>Odoribacteraceae</taxon>
        <taxon>Odoribacter</taxon>
    </lineage>
</organism>
<dbReference type="EC" id="2.7.1.16" evidence="7 8"/>
<dbReference type="InterPro" id="IPR043129">
    <property type="entry name" value="ATPase_NBD"/>
</dbReference>
<keyword evidence="3 7" id="KW-0418">Kinase</keyword>
<protein>
    <recommendedName>
        <fullName evidence="7 8">Ribulokinase</fullName>
        <ecNumber evidence="7 8">2.7.1.16</ecNumber>
    </recommendedName>
</protein>
<feature type="domain" description="Carbohydrate kinase FGGY N-terminal" evidence="10">
    <location>
        <begin position="4"/>
        <end position="280"/>
    </location>
</feature>
<dbReference type="GO" id="GO:0005524">
    <property type="term" value="F:ATP binding"/>
    <property type="evidence" value="ECO:0007669"/>
    <property type="project" value="UniProtKB-UniRule"/>
</dbReference>
<evidence type="ECO:0000256" key="2">
    <source>
        <dbReference type="ARBA" id="ARBA00022741"/>
    </source>
</evidence>
<dbReference type="EMBL" id="QRYC01000002">
    <property type="protein sequence ID" value="RGU58567.1"/>
    <property type="molecule type" value="Genomic_DNA"/>
</dbReference>
<dbReference type="Pfam" id="PF00370">
    <property type="entry name" value="FGGY_N"/>
    <property type="match status" value="1"/>
</dbReference>
<evidence type="ECO:0000259" key="10">
    <source>
        <dbReference type="Pfam" id="PF00370"/>
    </source>
</evidence>
<dbReference type="Pfam" id="PF02782">
    <property type="entry name" value="FGGY_C"/>
    <property type="match status" value="1"/>
</dbReference>
<evidence type="ECO:0000313" key="13">
    <source>
        <dbReference type="Proteomes" id="UP000284243"/>
    </source>
</evidence>
<keyword evidence="2 7" id="KW-0547">Nucleotide-binding</keyword>
<dbReference type="PANTHER" id="PTHR43435:SF4">
    <property type="entry name" value="FGGY CARBOHYDRATE KINASE DOMAIN-CONTAINING PROTEIN"/>
    <property type="match status" value="1"/>
</dbReference>
<evidence type="ECO:0000259" key="11">
    <source>
        <dbReference type="Pfam" id="PF02782"/>
    </source>
</evidence>
<dbReference type="GO" id="GO:0019150">
    <property type="term" value="F:D-ribulokinase activity"/>
    <property type="evidence" value="ECO:0007669"/>
    <property type="project" value="RHEA"/>
</dbReference>
<dbReference type="InterPro" id="IPR018484">
    <property type="entry name" value="FGGY_N"/>
</dbReference>
<comment type="catalytic activity">
    <reaction evidence="7">
        <text>D-ribulose + ATP = D-ribulose 5-phosphate + ADP + H(+)</text>
        <dbReference type="Rhea" id="RHEA:17601"/>
        <dbReference type="ChEBI" id="CHEBI:15378"/>
        <dbReference type="ChEBI" id="CHEBI:17173"/>
        <dbReference type="ChEBI" id="CHEBI:30616"/>
        <dbReference type="ChEBI" id="CHEBI:58121"/>
        <dbReference type="ChEBI" id="CHEBI:456216"/>
        <dbReference type="EC" id="2.7.1.16"/>
    </reaction>
</comment>
<dbReference type="InterPro" id="IPR018485">
    <property type="entry name" value="FGGY_C"/>
</dbReference>
<dbReference type="NCBIfam" id="TIGR01234">
    <property type="entry name" value="L-ribulokinase"/>
    <property type="match status" value="1"/>
</dbReference>
<evidence type="ECO:0000256" key="6">
    <source>
        <dbReference type="ARBA" id="ARBA00023277"/>
    </source>
</evidence>
<keyword evidence="4 7" id="KW-0067">ATP-binding</keyword>
<proteinExistence type="inferred from homology"/>
<dbReference type="Gene3D" id="3.30.420.40">
    <property type="match status" value="1"/>
</dbReference>
<evidence type="ECO:0000256" key="9">
    <source>
        <dbReference type="RuleBase" id="RU003455"/>
    </source>
</evidence>
<evidence type="ECO:0000256" key="8">
    <source>
        <dbReference type="NCBIfam" id="TIGR01234"/>
    </source>
</evidence>
<evidence type="ECO:0000313" key="12">
    <source>
        <dbReference type="EMBL" id="RGU58567.1"/>
    </source>
</evidence>
<dbReference type="GO" id="GO:0008741">
    <property type="term" value="F:ribulokinase activity"/>
    <property type="evidence" value="ECO:0007669"/>
    <property type="project" value="UniProtKB-UniRule"/>
</dbReference>
<comment type="pathway">
    <text evidence="7 9">Carbohydrate degradation; L-arabinose degradation via L-ribulose; D-xylulose 5-phosphate from L-arabinose (bacterial route): step 2/3.</text>
</comment>
<evidence type="ECO:0000256" key="4">
    <source>
        <dbReference type="ARBA" id="ARBA00022840"/>
    </source>
</evidence>
<keyword evidence="5 7" id="KW-0054">Arabinose catabolism</keyword>
<dbReference type="NCBIfam" id="NF003154">
    <property type="entry name" value="PRK04123.1"/>
    <property type="match status" value="1"/>
</dbReference>
<reference evidence="12 13" key="1">
    <citation type="submission" date="2018-08" db="EMBL/GenBank/DDBJ databases">
        <title>A genome reference for cultivated species of the human gut microbiota.</title>
        <authorList>
            <person name="Zou Y."/>
            <person name="Xue W."/>
            <person name="Luo G."/>
        </authorList>
    </citation>
    <scope>NUCLEOTIDE SEQUENCE [LARGE SCALE GENOMIC DNA]</scope>
    <source>
        <strain evidence="12 13">AF16-14</strain>
    </source>
</reference>
<dbReference type="GO" id="GO:0019569">
    <property type="term" value="P:L-arabinose catabolic process to D-xylulose 5-phosphate"/>
    <property type="evidence" value="ECO:0007669"/>
    <property type="project" value="UniProtKB-UniRule"/>
</dbReference>
<accession>A0A412TXF9</accession>